<dbReference type="EMBL" id="ACOP02000040">
    <property type="protein sequence ID" value="EEU96980.1"/>
    <property type="molecule type" value="Genomic_DNA"/>
</dbReference>
<comment type="caution">
    <text evidence="1">The sequence shown here is derived from an EMBL/GenBank/DDBJ whole genome shotgun (WGS) entry which is preliminary data.</text>
</comment>
<dbReference type="Proteomes" id="UP000004619">
    <property type="component" value="Unassembled WGS sequence"/>
</dbReference>
<reference evidence="1" key="1">
    <citation type="submission" date="2009-08" db="EMBL/GenBank/DDBJ databases">
        <authorList>
            <person name="Weinstock G."/>
            <person name="Sodergren E."/>
            <person name="Clifton S."/>
            <person name="Fulton L."/>
            <person name="Fulton B."/>
            <person name="Courtney L."/>
            <person name="Fronick C."/>
            <person name="Harrison M."/>
            <person name="Strong C."/>
            <person name="Farmer C."/>
            <person name="Delahaunty K."/>
            <person name="Markovic C."/>
            <person name="Hall O."/>
            <person name="Minx P."/>
            <person name="Tomlinson C."/>
            <person name="Mitreva M."/>
            <person name="Nelson J."/>
            <person name="Hou S."/>
            <person name="Wollam A."/>
            <person name="Pepin K.H."/>
            <person name="Johnson M."/>
            <person name="Bhonagiri V."/>
            <person name="Nash W.E."/>
            <person name="Warren W."/>
            <person name="Chinwalla A."/>
            <person name="Mardis E.R."/>
            <person name="Wilson R.K."/>
        </authorList>
    </citation>
    <scope>NUCLEOTIDE SEQUENCE [LARGE SCALE GENOMIC DNA]</scope>
    <source>
        <strain evidence="1">A2-165</strain>
    </source>
</reference>
<dbReference type="AlphaFoldDB" id="C7H562"/>
<proteinExistence type="predicted"/>
<name>C7H562_FAED2</name>
<dbReference type="HOGENOM" id="CLU_3183899_0_0_9"/>
<gene>
    <name evidence="1" type="ORF">FAEPRAA2165_01432</name>
</gene>
<accession>C7H562</accession>
<dbReference type="STRING" id="411483.FAEPRAA2165_01432"/>
<organism evidence="1 2">
    <name type="scientific">Faecalibacterium duncaniae (strain DSM 17677 / JCM 31915 / A2-165)</name>
    <name type="common">Faecalibacterium prausnitzii</name>
    <dbReference type="NCBI Taxonomy" id="411483"/>
    <lineage>
        <taxon>Bacteria</taxon>
        <taxon>Bacillati</taxon>
        <taxon>Bacillota</taxon>
        <taxon>Clostridia</taxon>
        <taxon>Eubacteriales</taxon>
        <taxon>Oscillospiraceae</taxon>
        <taxon>Faecalibacterium</taxon>
    </lineage>
</organism>
<sequence length="46" mass="4954">MNKAGLHTKKQSAAPLPDVTASGAGQQIVFLFLRCSQIYSAMGMVW</sequence>
<protein>
    <submittedName>
        <fullName evidence="1">Uncharacterized protein</fullName>
    </submittedName>
</protein>
<evidence type="ECO:0000313" key="2">
    <source>
        <dbReference type="Proteomes" id="UP000004619"/>
    </source>
</evidence>
<keyword evidence="2" id="KW-1185">Reference proteome</keyword>
<evidence type="ECO:0000313" key="1">
    <source>
        <dbReference type="EMBL" id="EEU96980.1"/>
    </source>
</evidence>